<proteinExistence type="predicted"/>
<organism evidence="1 2">
    <name type="scientific">Actinobacillus seminis</name>
    <dbReference type="NCBI Taxonomy" id="722"/>
    <lineage>
        <taxon>Bacteria</taxon>
        <taxon>Pseudomonadati</taxon>
        <taxon>Pseudomonadota</taxon>
        <taxon>Gammaproteobacteria</taxon>
        <taxon>Pasteurellales</taxon>
        <taxon>Pasteurellaceae</taxon>
        <taxon>Actinobacillus</taxon>
    </lineage>
</organism>
<sequence>MRKNILVQDGKKIGVNLNFSAWKNDDLCKNATKRKVVEKRKNNCIKTQSQLCKNATTKETITKEKINITPLPPKLDKIFNQTNQNWFGGN</sequence>
<evidence type="ECO:0000313" key="1">
    <source>
        <dbReference type="EMBL" id="OZN24897.1"/>
    </source>
</evidence>
<dbReference type="EMBL" id="NLFK01000005">
    <property type="protein sequence ID" value="OZN24897.1"/>
    <property type="molecule type" value="Genomic_DNA"/>
</dbReference>
<name>A0ABX4FMC9_9PAST</name>
<dbReference type="RefSeq" id="WP_094946350.1">
    <property type="nucleotide sequence ID" value="NZ_NLFK01000005.1"/>
</dbReference>
<dbReference type="Proteomes" id="UP000215738">
    <property type="component" value="Unassembled WGS sequence"/>
</dbReference>
<evidence type="ECO:0000313" key="2">
    <source>
        <dbReference type="Proteomes" id="UP000215738"/>
    </source>
</evidence>
<accession>A0ABX4FMC9</accession>
<keyword evidence="2" id="KW-1185">Reference proteome</keyword>
<comment type="caution">
    <text evidence="1">The sequence shown here is derived from an EMBL/GenBank/DDBJ whole genome shotgun (WGS) entry which is preliminary data.</text>
</comment>
<protein>
    <submittedName>
        <fullName evidence="1">Uncharacterized protein</fullName>
    </submittedName>
</protein>
<reference evidence="1 2" key="1">
    <citation type="submission" date="2017-07" db="EMBL/GenBank/DDBJ databases">
        <title>Virulence factors identified in Actinobacillus seminis.</title>
        <authorList>
            <person name="Negrete-Abascal E."/>
            <person name="Vaca-Pacheco S."/>
            <person name="Montes-Garcia F."/>
            <person name="Leyto-Gil A.M."/>
            <person name="Fragoso-Garcia E."/>
            <person name="Carvente-Garcia R."/>
            <person name="Perez-Agueros S."/>
            <person name="Castelan-Sanchez H.G."/>
            <person name="Garcia-Molina A."/>
            <person name="Villamar T.E."/>
            <person name="Vazquez-Cruz C."/>
        </authorList>
    </citation>
    <scope>NUCLEOTIDE SEQUENCE [LARGE SCALE GENOMIC DNA]</scope>
    <source>
        <strain evidence="1 2">ATCC 15768</strain>
    </source>
</reference>
<gene>
    <name evidence="1" type="ORF">CFY87_06080</name>
</gene>